<organism evidence="3 4">
    <name type="scientific">Bartonella henselae (strain ATCC 49882 / DSM 28221 / CCUG 30454 / Houston 1)</name>
    <name type="common">Rochalimaea henselae</name>
    <dbReference type="NCBI Taxonomy" id="283166"/>
    <lineage>
        <taxon>Bacteria</taxon>
        <taxon>Pseudomonadati</taxon>
        <taxon>Pseudomonadota</taxon>
        <taxon>Alphaproteobacteria</taxon>
        <taxon>Hyphomicrobiales</taxon>
        <taxon>Bartonellaceae</taxon>
        <taxon>Bartonella</taxon>
    </lineage>
</organism>
<name>A0A0H3M4L0_BARHE</name>
<feature type="compositionally biased region" description="Basic residues" evidence="1">
    <location>
        <begin position="83"/>
        <end position="93"/>
    </location>
</feature>
<dbReference type="KEGG" id="bhe:BH02540"/>
<keyword evidence="2" id="KW-0732">Signal</keyword>
<dbReference type="Proteomes" id="UP000000421">
    <property type="component" value="Chromosome"/>
</dbReference>
<dbReference type="EnsemblBacteria" id="CAF27066">
    <property type="protein sequence ID" value="CAF27066"/>
    <property type="gene ID" value="BH02540"/>
</dbReference>
<feature type="signal peptide" evidence="2">
    <location>
        <begin position="1"/>
        <end position="24"/>
    </location>
</feature>
<dbReference type="OrthoDB" id="7926368at2"/>
<dbReference type="PaxDb" id="283166-BH02540"/>
<accession>A0A0K8IYE8</accession>
<dbReference type="AlphaFoldDB" id="A0A0H3M4L0"/>
<evidence type="ECO:0000313" key="4">
    <source>
        <dbReference type="Proteomes" id="UP000000421"/>
    </source>
</evidence>
<sequence length="103" mass="11071">MNMKYFITASATFVSISVAQVATASVVATQKLVEGVSSSRSFLSDAYRSKSLDKVLRAEFACLDNNQGKAVELVTVASSTQRRGSRGGGRRGRPQFSRGPMSF</sequence>
<feature type="region of interest" description="Disordered" evidence="1">
    <location>
        <begin position="77"/>
        <end position="103"/>
    </location>
</feature>
<accession>A0A0H3M4L0</accession>
<dbReference type="EMBL" id="BX897699">
    <property type="protein sequence ID" value="CAF27066.1"/>
    <property type="molecule type" value="Genomic_DNA"/>
</dbReference>
<feature type="compositionally biased region" description="Low complexity" evidence="1">
    <location>
        <begin position="94"/>
        <end position="103"/>
    </location>
</feature>
<evidence type="ECO:0000313" key="3">
    <source>
        <dbReference type="EMBL" id="CAF27066.1"/>
    </source>
</evidence>
<proteinExistence type="predicted"/>
<gene>
    <name evidence="3" type="ordered locus">BH02540</name>
</gene>
<dbReference type="eggNOG" id="ENOG5031438">
    <property type="taxonomic scope" value="Bacteria"/>
</dbReference>
<evidence type="ECO:0000256" key="1">
    <source>
        <dbReference type="SAM" id="MobiDB-lite"/>
    </source>
</evidence>
<evidence type="ECO:0000256" key="2">
    <source>
        <dbReference type="SAM" id="SignalP"/>
    </source>
</evidence>
<protein>
    <submittedName>
        <fullName evidence="3">Uncharacterized protein</fullName>
    </submittedName>
</protein>
<dbReference type="RefSeq" id="WP_011180204.1">
    <property type="nucleotide sequence ID" value="NC_005956.1"/>
</dbReference>
<feature type="chain" id="PRO_5030008378" evidence="2">
    <location>
        <begin position="25"/>
        <end position="103"/>
    </location>
</feature>
<reference evidence="3 4" key="1">
    <citation type="journal article" date="2004" name="Proc. Natl. Acad. Sci. U.S.A.">
        <title>The louse-borne human pathogen Bartonella quintana is a genomic derivative of the zoonotic agent Bartonella henselae.</title>
        <authorList>
            <person name="Alsmark U.C.M."/>
            <person name="Frank A.C."/>
            <person name="Karlberg E.O."/>
            <person name="Legault B.-A."/>
            <person name="Ardell D.H."/>
            <person name="Canbaeck B."/>
            <person name="Eriksson A.-S."/>
            <person name="Naeslund A.K."/>
            <person name="Handley S.A."/>
            <person name="Huvet M."/>
            <person name="La Scola B."/>
            <person name="Holmberg M."/>
            <person name="Andersson S.G.E."/>
        </authorList>
    </citation>
    <scope>NUCLEOTIDE SEQUENCE [LARGE SCALE GENOMIC DNA]</scope>
    <source>
        <strain evidence="4">ATCC 49882 / DSM 28221 / CCUG 30454 / Houston 1</strain>
    </source>
</reference>
<dbReference type="GeneID" id="92984922"/>
<keyword evidence="4" id="KW-1185">Reference proteome</keyword>